<accession>A0A2M7G2R4</accession>
<keyword evidence="1" id="KW-0175">Coiled coil</keyword>
<proteinExistence type="predicted"/>
<feature type="chain" id="PRO_5014779445" description="SH3b domain-containing protein" evidence="2">
    <location>
        <begin position="23"/>
        <end position="190"/>
    </location>
</feature>
<evidence type="ECO:0000256" key="2">
    <source>
        <dbReference type="SAM" id="SignalP"/>
    </source>
</evidence>
<dbReference type="EMBL" id="PFFQ01000041">
    <property type="protein sequence ID" value="PIW16083.1"/>
    <property type="molecule type" value="Genomic_DNA"/>
</dbReference>
<feature type="coiled-coil region" evidence="1">
    <location>
        <begin position="161"/>
        <end position="188"/>
    </location>
</feature>
<evidence type="ECO:0000313" key="3">
    <source>
        <dbReference type="EMBL" id="PIW16083.1"/>
    </source>
</evidence>
<feature type="signal peptide" evidence="2">
    <location>
        <begin position="1"/>
        <end position="22"/>
    </location>
</feature>
<dbReference type="AlphaFoldDB" id="A0A2M7G2R4"/>
<sequence>MRGIFWPSLLILLASWALPVQAFDVYIPTQNVVIKPGPDLRSGNLTRLSKTTVPLKQVFYAPDGELWCQIRLQGNQTGWVQARYLDPALSKNLPLRLQDIPAPLLFYFAQRQIGYANLNDAGFKTVLQKNMLLIEVAQIKQRWDFLRSRHDFLDISRRVGIKINAREFQDLKQEQKTLEKQFQNLMTQIL</sequence>
<dbReference type="Gene3D" id="2.30.30.40">
    <property type="entry name" value="SH3 Domains"/>
    <property type="match status" value="1"/>
</dbReference>
<evidence type="ECO:0000313" key="4">
    <source>
        <dbReference type="Proteomes" id="UP000231019"/>
    </source>
</evidence>
<gene>
    <name evidence="3" type="ORF">COW36_15340</name>
</gene>
<dbReference type="Proteomes" id="UP000231019">
    <property type="component" value="Unassembled WGS sequence"/>
</dbReference>
<evidence type="ECO:0000256" key="1">
    <source>
        <dbReference type="SAM" id="Coils"/>
    </source>
</evidence>
<name>A0A2M7G2R4_9BACT</name>
<comment type="caution">
    <text evidence="3">The sequence shown here is derived from an EMBL/GenBank/DDBJ whole genome shotgun (WGS) entry which is preliminary data.</text>
</comment>
<evidence type="ECO:0008006" key="5">
    <source>
        <dbReference type="Google" id="ProtNLM"/>
    </source>
</evidence>
<protein>
    <recommendedName>
        <fullName evidence="5">SH3b domain-containing protein</fullName>
    </recommendedName>
</protein>
<keyword evidence="2" id="KW-0732">Signal</keyword>
<organism evidence="3 4">
    <name type="scientific">bacterium (Candidatus Blackallbacteria) CG17_big_fil_post_rev_8_21_14_2_50_48_46</name>
    <dbReference type="NCBI Taxonomy" id="2014261"/>
    <lineage>
        <taxon>Bacteria</taxon>
        <taxon>Candidatus Blackallbacteria</taxon>
    </lineage>
</organism>
<reference evidence="3 4" key="1">
    <citation type="submission" date="2017-09" db="EMBL/GenBank/DDBJ databases">
        <title>Depth-based differentiation of microbial function through sediment-hosted aquifers and enrichment of novel symbionts in the deep terrestrial subsurface.</title>
        <authorList>
            <person name="Probst A.J."/>
            <person name="Ladd B."/>
            <person name="Jarett J.K."/>
            <person name="Geller-Mcgrath D.E."/>
            <person name="Sieber C.M."/>
            <person name="Emerson J.B."/>
            <person name="Anantharaman K."/>
            <person name="Thomas B.C."/>
            <person name="Malmstrom R."/>
            <person name="Stieglmeier M."/>
            <person name="Klingl A."/>
            <person name="Woyke T."/>
            <person name="Ryan C.M."/>
            <person name="Banfield J.F."/>
        </authorList>
    </citation>
    <scope>NUCLEOTIDE SEQUENCE [LARGE SCALE GENOMIC DNA]</scope>
    <source>
        <strain evidence="3">CG17_big_fil_post_rev_8_21_14_2_50_48_46</strain>
    </source>
</reference>